<proteinExistence type="inferred from homology"/>
<feature type="transmembrane region" description="Helical" evidence="7">
    <location>
        <begin position="175"/>
        <end position="192"/>
    </location>
</feature>
<dbReference type="Pfam" id="PF00528">
    <property type="entry name" value="BPD_transp_1"/>
    <property type="match status" value="1"/>
</dbReference>
<feature type="domain" description="ABC transmembrane type-1" evidence="8">
    <location>
        <begin position="96"/>
        <end position="297"/>
    </location>
</feature>
<dbReference type="Proteomes" id="UP000198636">
    <property type="component" value="Unassembled WGS sequence"/>
</dbReference>
<dbReference type="EMBL" id="FMUS01000001">
    <property type="protein sequence ID" value="SCX82913.1"/>
    <property type="molecule type" value="Genomic_DNA"/>
</dbReference>
<dbReference type="OrthoDB" id="9773221at2"/>
<feature type="transmembrane region" description="Helical" evidence="7">
    <location>
        <begin position="131"/>
        <end position="155"/>
    </location>
</feature>
<feature type="transmembrane region" description="Helical" evidence="7">
    <location>
        <begin position="102"/>
        <end position="124"/>
    </location>
</feature>
<keyword evidence="4 7" id="KW-0812">Transmembrane</keyword>
<dbReference type="InterPro" id="IPR045621">
    <property type="entry name" value="BPD_transp_1_N"/>
</dbReference>
<dbReference type="PANTHER" id="PTHR43163">
    <property type="entry name" value="DIPEPTIDE TRANSPORT SYSTEM PERMEASE PROTEIN DPPB-RELATED"/>
    <property type="match status" value="1"/>
</dbReference>
<evidence type="ECO:0000256" key="5">
    <source>
        <dbReference type="ARBA" id="ARBA00022989"/>
    </source>
</evidence>
<reference evidence="9 10" key="1">
    <citation type="submission" date="2016-10" db="EMBL/GenBank/DDBJ databases">
        <authorList>
            <person name="de Groot N.N."/>
        </authorList>
    </citation>
    <scope>NUCLEOTIDE SEQUENCE [LARGE SCALE GENOMIC DNA]</scope>
    <source>
        <strain evidence="9 10">DSM 18978</strain>
    </source>
</reference>
<feature type="transmembrane region" description="Helical" evidence="7">
    <location>
        <begin position="228"/>
        <end position="254"/>
    </location>
</feature>
<dbReference type="CDD" id="cd06261">
    <property type="entry name" value="TM_PBP2"/>
    <property type="match status" value="1"/>
</dbReference>
<accession>A0A1G5AYF0</accession>
<comment type="subcellular location">
    <subcellularLocation>
        <location evidence="1 7">Cell membrane</location>
        <topology evidence="1 7">Multi-pass membrane protein</topology>
    </subcellularLocation>
</comment>
<dbReference type="Gene3D" id="1.10.3720.10">
    <property type="entry name" value="MetI-like"/>
    <property type="match status" value="1"/>
</dbReference>
<evidence type="ECO:0000313" key="9">
    <source>
        <dbReference type="EMBL" id="SCX82913.1"/>
    </source>
</evidence>
<evidence type="ECO:0000256" key="7">
    <source>
        <dbReference type="RuleBase" id="RU363032"/>
    </source>
</evidence>
<keyword evidence="10" id="KW-1185">Reference proteome</keyword>
<evidence type="ECO:0000256" key="2">
    <source>
        <dbReference type="ARBA" id="ARBA00022448"/>
    </source>
</evidence>
<keyword evidence="6 7" id="KW-0472">Membrane</keyword>
<gene>
    <name evidence="9" type="ORF">SAMN03080606_00330</name>
</gene>
<dbReference type="RefSeq" id="WP_091539200.1">
    <property type="nucleotide sequence ID" value="NZ_FMUS01000001.1"/>
</dbReference>
<evidence type="ECO:0000256" key="4">
    <source>
        <dbReference type="ARBA" id="ARBA00022692"/>
    </source>
</evidence>
<organism evidence="9 10">
    <name type="scientific">Alkaliphilus peptidifermentans DSM 18978</name>
    <dbReference type="NCBI Taxonomy" id="1120976"/>
    <lineage>
        <taxon>Bacteria</taxon>
        <taxon>Bacillati</taxon>
        <taxon>Bacillota</taxon>
        <taxon>Clostridia</taxon>
        <taxon>Peptostreptococcales</taxon>
        <taxon>Natronincolaceae</taxon>
        <taxon>Alkaliphilus</taxon>
    </lineage>
</organism>
<evidence type="ECO:0000256" key="3">
    <source>
        <dbReference type="ARBA" id="ARBA00022475"/>
    </source>
</evidence>
<protein>
    <submittedName>
        <fullName evidence="9">Oligopeptide transport system permease protein</fullName>
    </submittedName>
</protein>
<sequence>MGRYILKRVGLMLLTLWIIITLTFLLMHSIPGDPLANMARKLPEQIQQNYYQRYGLDKPVVVQYGIFMKNLITKGDLGESLVYPGRSVTETISKNSKVSGRLGIQALAMGVTIGITLGIIAALNRNRWPDFLVMFIAILGVSIPLFIIAALLQYFFTAKLELLPTTGWGKFKHTILPSIAMCFGSIATYARYMRSNVLEIVNQDYILTAKAKGVSEFNIIRKHIFRNAILPALTILGPQIAGIFTGAFVIERIFGIPGLGFYYINSINDRDYTMIIGTTVFFASLFIISQLVVDILYGVVDPRIRVSKNSR</sequence>
<dbReference type="GO" id="GO:0005886">
    <property type="term" value="C:plasma membrane"/>
    <property type="evidence" value="ECO:0007669"/>
    <property type="project" value="UniProtKB-SubCell"/>
</dbReference>
<dbReference type="STRING" id="1120976.SAMN03080606_00330"/>
<keyword evidence="5 7" id="KW-1133">Transmembrane helix</keyword>
<feature type="transmembrane region" description="Helical" evidence="7">
    <location>
        <begin position="9"/>
        <end position="30"/>
    </location>
</feature>
<dbReference type="PROSITE" id="PS50928">
    <property type="entry name" value="ABC_TM1"/>
    <property type="match status" value="1"/>
</dbReference>
<evidence type="ECO:0000256" key="6">
    <source>
        <dbReference type="ARBA" id="ARBA00023136"/>
    </source>
</evidence>
<comment type="similarity">
    <text evidence="7">Belongs to the binding-protein-dependent transport system permease family.</text>
</comment>
<dbReference type="AlphaFoldDB" id="A0A1G5AYF0"/>
<dbReference type="InterPro" id="IPR000515">
    <property type="entry name" value="MetI-like"/>
</dbReference>
<dbReference type="GO" id="GO:0055085">
    <property type="term" value="P:transmembrane transport"/>
    <property type="evidence" value="ECO:0007669"/>
    <property type="project" value="InterPro"/>
</dbReference>
<dbReference type="Pfam" id="PF19300">
    <property type="entry name" value="BPD_transp_1_N"/>
    <property type="match status" value="1"/>
</dbReference>
<keyword evidence="3" id="KW-1003">Cell membrane</keyword>
<name>A0A1G5AYF0_9FIRM</name>
<dbReference type="PANTHER" id="PTHR43163:SF6">
    <property type="entry name" value="DIPEPTIDE TRANSPORT SYSTEM PERMEASE PROTEIN DPPB-RELATED"/>
    <property type="match status" value="1"/>
</dbReference>
<dbReference type="InterPro" id="IPR035906">
    <property type="entry name" value="MetI-like_sf"/>
</dbReference>
<evidence type="ECO:0000313" key="10">
    <source>
        <dbReference type="Proteomes" id="UP000198636"/>
    </source>
</evidence>
<evidence type="ECO:0000259" key="8">
    <source>
        <dbReference type="PROSITE" id="PS50928"/>
    </source>
</evidence>
<evidence type="ECO:0000256" key="1">
    <source>
        <dbReference type="ARBA" id="ARBA00004651"/>
    </source>
</evidence>
<keyword evidence="2 7" id="KW-0813">Transport</keyword>
<feature type="transmembrane region" description="Helical" evidence="7">
    <location>
        <begin position="274"/>
        <end position="300"/>
    </location>
</feature>
<dbReference type="SUPFAM" id="SSF161098">
    <property type="entry name" value="MetI-like"/>
    <property type="match status" value="1"/>
</dbReference>